<keyword evidence="2" id="KW-1185">Reference proteome</keyword>
<dbReference type="EMBL" id="LMTZ01000094">
    <property type="protein sequence ID" value="KST66735.1"/>
    <property type="molecule type" value="Genomic_DNA"/>
</dbReference>
<gene>
    <name evidence="1" type="ORF">BC008_26450</name>
</gene>
<dbReference type="RefSeq" id="WP_027844487.1">
    <property type="nucleotide sequence ID" value="NZ_LMTZ01000094.1"/>
</dbReference>
<evidence type="ECO:0000313" key="2">
    <source>
        <dbReference type="Proteomes" id="UP000053372"/>
    </source>
</evidence>
<accession>A0A0V7ZRK4</accession>
<proteinExistence type="predicted"/>
<comment type="caution">
    <text evidence="1">The sequence shown here is derived from an EMBL/GenBank/DDBJ whole genome shotgun (WGS) entry which is preliminary data.</text>
</comment>
<dbReference type="OrthoDB" id="478269at2"/>
<dbReference type="Proteomes" id="UP000053372">
    <property type="component" value="Unassembled WGS sequence"/>
</dbReference>
<dbReference type="AlphaFoldDB" id="A0A0V7ZRK4"/>
<reference evidence="1 2" key="1">
    <citation type="journal article" date="2015" name="Genome Announc.">
        <title>Draft Genome of the Euendolithic (true boring) Cyanobacterium Mastigocoleus testarum strain BC008.</title>
        <authorList>
            <person name="Guida B.S."/>
            <person name="Garcia-Pichel F."/>
        </authorList>
    </citation>
    <scope>NUCLEOTIDE SEQUENCE [LARGE SCALE GENOMIC DNA]</scope>
    <source>
        <strain evidence="1 2">BC008</strain>
    </source>
</reference>
<evidence type="ECO:0000313" key="1">
    <source>
        <dbReference type="EMBL" id="KST66735.1"/>
    </source>
</evidence>
<sequence length="69" mass="8073">MSDQADSETKLLAELGIDPTELKSIKPRWKRTQYRAIVNWLTKYEGLRLENASNLEKAKGRLEAFHHLY</sequence>
<name>A0A0V7ZRK4_9CYAN</name>
<organism evidence="1 2">
    <name type="scientific">Mastigocoleus testarum BC008</name>
    <dbReference type="NCBI Taxonomy" id="371196"/>
    <lineage>
        <taxon>Bacteria</taxon>
        <taxon>Bacillati</taxon>
        <taxon>Cyanobacteriota</taxon>
        <taxon>Cyanophyceae</taxon>
        <taxon>Nostocales</taxon>
        <taxon>Hapalosiphonaceae</taxon>
        <taxon>Mastigocoleus</taxon>
    </lineage>
</organism>
<protein>
    <submittedName>
        <fullName evidence="1">Uncharacterized protein</fullName>
    </submittedName>
</protein>